<dbReference type="EMBL" id="CAEZZM010000110">
    <property type="protein sequence ID" value="CAB4766527.1"/>
    <property type="molecule type" value="Genomic_DNA"/>
</dbReference>
<dbReference type="EMBL" id="CAEZWB010000033">
    <property type="protein sequence ID" value="CAB4643784.1"/>
    <property type="molecule type" value="Genomic_DNA"/>
</dbReference>
<accession>A0A6J6K5K8</accession>
<dbReference type="InterPro" id="IPR000352">
    <property type="entry name" value="Pep_chain_release_fac_I"/>
</dbReference>
<feature type="compositionally biased region" description="Basic and acidic residues" evidence="2">
    <location>
        <begin position="114"/>
        <end position="129"/>
    </location>
</feature>
<evidence type="ECO:0000313" key="4">
    <source>
        <dbReference type="EMBL" id="CAB4643784.1"/>
    </source>
</evidence>
<dbReference type="InterPro" id="IPR045853">
    <property type="entry name" value="Pep_chain_release_fac_I_sf"/>
</dbReference>
<dbReference type="GO" id="GO:0003747">
    <property type="term" value="F:translation release factor activity"/>
    <property type="evidence" value="ECO:0007669"/>
    <property type="project" value="InterPro"/>
</dbReference>
<reference evidence="4" key="1">
    <citation type="submission" date="2020-05" db="EMBL/GenBank/DDBJ databases">
        <authorList>
            <person name="Chiriac C."/>
            <person name="Salcher M."/>
            <person name="Ghai R."/>
            <person name="Kavagutti S V."/>
        </authorList>
    </citation>
    <scope>NUCLEOTIDE SEQUENCE</scope>
</reference>
<name>A0A6J6K5K8_9ZZZZ</name>
<evidence type="ECO:0000256" key="1">
    <source>
        <dbReference type="ARBA" id="ARBA00010835"/>
    </source>
</evidence>
<gene>
    <name evidence="4" type="ORF">UFOPK2166_00408</name>
    <name evidence="5" type="ORF">UFOPK2872_00900</name>
</gene>
<evidence type="ECO:0000259" key="3">
    <source>
        <dbReference type="Pfam" id="PF00472"/>
    </source>
</evidence>
<protein>
    <submittedName>
        <fullName evidence="4">Unannotated protein</fullName>
    </submittedName>
</protein>
<dbReference type="PANTHER" id="PTHR47814">
    <property type="entry name" value="PEPTIDYL-TRNA HYDROLASE ARFB"/>
    <property type="match status" value="1"/>
</dbReference>
<dbReference type="GO" id="GO:0004045">
    <property type="term" value="F:peptidyl-tRNA hydrolase activity"/>
    <property type="evidence" value="ECO:0007669"/>
    <property type="project" value="TreeGrafter"/>
</dbReference>
<dbReference type="GO" id="GO:0043022">
    <property type="term" value="F:ribosome binding"/>
    <property type="evidence" value="ECO:0007669"/>
    <property type="project" value="TreeGrafter"/>
</dbReference>
<evidence type="ECO:0000313" key="5">
    <source>
        <dbReference type="EMBL" id="CAB4766527.1"/>
    </source>
</evidence>
<organism evidence="4">
    <name type="scientific">freshwater metagenome</name>
    <dbReference type="NCBI Taxonomy" id="449393"/>
    <lineage>
        <taxon>unclassified sequences</taxon>
        <taxon>metagenomes</taxon>
        <taxon>ecological metagenomes</taxon>
    </lineage>
</organism>
<feature type="domain" description="Prokaryotic-type class I peptide chain release factors" evidence="3">
    <location>
        <begin position="13"/>
        <end position="131"/>
    </location>
</feature>
<comment type="similarity">
    <text evidence="1">Belongs to the prokaryotic/mitochondrial release factor family.</text>
</comment>
<dbReference type="Gene3D" id="3.30.160.20">
    <property type="match status" value="1"/>
</dbReference>
<dbReference type="AlphaFoldDB" id="A0A6J6K5K8"/>
<sequence length="137" mass="14651">MKASDDVHTPGGVTVPAAAMTWSFARSGGAGGQHVNTTSSKATLVVDSNLVEAGPSALRRILAAHPSTIRITRQTSKSQLKNRQLCLSQLILLLDEAAKPPAAPRRKSKPTRGAIERRLASKKKDSEKKASRRSTGW</sequence>
<dbReference type="GO" id="GO:0072344">
    <property type="term" value="P:rescue of stalled ribosome"/>
    <property type="evidence" value="ECO:0007669"/>
    <property type="project" value="TreeGrafter"/>
</dbReference>
<feature type="region of interest" description="Disordered" evidence="2">
    <location>
        <begin position="98"/>
        <end position="137"/>
    </location>
</feature>
<dbReference type="SUPFAM" id="SSF75620">
    <property type="entry name" value="Release factor"/>
    <property type="match status" value="1"/>
</dbReference>
<dbReference type="PANTHER" id="PTHR47814:SF1">
    <property type="entry name" value="PEPTIDYL-TRNA HYDROLASE ARFB"/>
    <property type="match status" value="1"/>
</dbReference>
<dbReference type="Pfam" id="PF00472">
    <property type="entry name" value="RF-1"/>
    <property type="match status" value="1"/>
</dbReference>
<evidence type="ECO:0000256" key="2">
    <source>
        <dbReference type="SAM" id="MobiDB-lite"/>
    </source>
</evidence>
<proteinExistence type="inferred from homology"/>